<dbReference type="PANTHER" id="PTHR22903:SF8">
    <property type="entry name" value="MAX-1A"/>
    <property type="match status" value="1"/>
</dbReference>
<feature type="region of interest" description="Disordered" evidence="4">
    <location>
        <begin position="492"/>
        <end position="585"/>
    </location>
</feature>
<keyword evidence="1" id="KW-0677">Repeat</keyword>
<keyword evidence="10" id="KW-1185">Reference proteome</keyword>
<dbReference type="PROSITE" id="PS50003">
    <property type="entry name" value="PH_DOMAIN"/>
    <property type="match status" value="2"/>
</dbReference>
<comment type="caution">
    <text evidence="9">The sequence shown here is derived from an EMBL/GenBank/DDBJ whole genome shotgun (WGS) entry which is preliminary data.</text>
</comment>
<dbReference type="GO" id="GO:0005856">
    <property type="term" value="C:cytoskeleton"/>
    <property type="evidence" value="ECO:0007669"/>
    <property type="project" value="InterPro"/>
</dbReference>
<keyword evidence="2 3" id="KW-0175">Coiled coil</keyword>
<feature type="compositionally biased region" description="Low complexity" evidence="4">
    <location>
        <begin position="523"/>
        <end position="571"/>
    </location>
</feature>
<dbReference type="InterPro" id="IPR000857">
    <property type="entry name" value="MyTH4_dom"/>
</dbReference>
<dbReference type="InterPro" id="IPR014352">
    <property type="entry name" value="FERM/acyl-CoA-bd_prot_sf"/>
</dbReference>
<dbReference type="InterPro" id="IPR019749">
    <property type="entry name" value="Band_41_domain"/>
</dbReference>
<dbReference type="SMART" id="SM00295">
    <property type="entry name" value="B41"/>
    <property type="match status" value="1"/>
</dbReference>
<feature type="domain" description="PH" evidence="5">
    <location>
        <begin position="738"/>
        <end position="844"/>
    </location>
</feature>
<dbReference type="Pfam" id="PF00169">
    <property type="entry name" value="PH"/>
    <property type="match status" value="2"/>
</dbReference>
<dbReference type="Gene3D" id="3.10.20.90">
    <property type="entry name" value="Phosphatidylinositol 3-kinase Catalytic Subunit, Chain A, domain 1"/>
    <property type="match status" value="1"/>
</dbReference>
<dbReference type="InterPro" id="IPR038185">
    <property type="entry name" value="MyTH4_dom_sf"/>
</dbReference>
<dbReference type="Gene3D" id="2.30.29.30">
    <property type="entry name" value="Pleckstrin-homology domain (PH domain)/Phosphotyrosine-binding domain (PTB)"/>
    <property type="match status" value="3"/>
</dbReference>
<feature type="coiled-coil region" evidence="3">
    <location>
        <begin position="134"/>
        <end position="267"/>
    </location>
</feature>
<feature type="domain" description="PH" evidence="5">
    <location>
        <begin position="630"/>
        <end position="724"/>
    </location>
</feature>
<dbReference type="CDD" id="cd00821">
    <property type="entry name" value="PH"/>
    <property type="match status" value="1"/>
</dbReference>
<dbReference type="GO" id="GO:0071944">
    <property type="term" value="C:cell periphery"/>
    <property type="evidence" value="ECO:0007669"/>
    <property type="project" value="UniProtKB-ARBA"/>
</dbReference>
<dbReference type="CDD" id="cd00199">
    <property type="entry name" value="WAP"/>
    <property type="match status" value="1"/>
</dbReference>
<reference evidence="10" key="1">
    <citation type="submission" date="2020-01" db="EMBL/GenBank/DDBJ databases">
        <title>Draft genome sequence of the Termite Coptotermes fromosanus.</title>
        <authorList>
            <person name="Itakura S."/>
            <person name="Yosikawa Y."/>
            <person name="Umezawa K."/>
        </authorList>
    </citation>
    <scope>NUCLEOTIDE SEQUENCE [LARGE SCALE GENOMIC DNA]</scope>
</reference>
<dbReference type="GO" id="GO:0030182">
    <property type="term" value="P:neuron differentiation"/>
    <property type="evidence" value="ECO:0007669"/>
    <property type="project" value="UniProtKB-ARBA"/>
</dbReference>
<dbReference type="SMART" id="SM00233">
    <property type="entry name" value="PH"/>
    <property type="match status" value="2"/>
</dbReference>
<feature type="compositionally biased region" description="Low complexity" evidence="4">
    <location>
        <begin position="1499"/>
        <end position="1508"/>
    </location>
</feature>
<dbReference type="CDD" id="cd17094">
    <property type="entry name" value="FERM_F1_Max1_like"/>
    <property type="match status" value="1"/>
</dbReference>
<dbReference type="OrthoDB" id="6285196at2759"/>
<evidence type="ECO:0008006" key="11">
    <source>
        <dbReference type="Google" id="ProtNLM"/>
    </source>
</evidence>
<dbReference type="GO" id="GO:0030414">
    <property type="term" value="F:peptidase inhibitor activity"/>
    <property type="evidence" value="ECO:0007669"/>
    <property type="project" value="InterPro"/>
</dbReference>
<feature type="domain" description="WAP" evidence="8">
    <location>
        <begin position="1581"/>
        <end position="1641"/>
    </location>
</feature>
<dbReference type="Gene3D" id="1.20.80.10">
    <property type="match status" value="1"/>
</dbReference>
<feature type="compositionally biased region" description="Gly residues" evidence="4">
    <location>
        <begin position="995"/>
        <end position="1007"/>
    </location>
</feature>
<evidence type="ECO:0000256" key="3">
    <source>
        <dbReference type="SAM" id="Coils"/>
    </source>
</evidence>
<organism evidence="9 10">
    <name type="scientific">Coptotermes formosanus</name>
    <name type="common">Formosan subterranean termite</name>
    <dbReference type="NCBI Taxonomy" id="36987"/>
    <lineage>
        <taxon>Eukaryota</taxon>
        <taxon>Metazoa</taxon>
        <taxon>Ecdysozoa</taxon>
        <taxon>Arthropoda</taxon>
        <taxon>Hexapoda</taxon>
        <taxon>Insecta</taxon>
        <taxon>Pterygota</taxon>
        <taxon>Neoptera</taxon>
        <taxon>Polyneoptera</taxon>
        <taxon>Dictyoptera</taxon>
        <taxon>Blattodea</taxon>
        <taxon>Blattoidea</taxon>
        <taxon>Termitoidae</taxon>
        <taxon>Rhinotermitidae</taxon>
        <taxon>Coptotermes</taxon>
    </lineage>
</organism>
<dbReference type="CDD" id="cd14473">
    <property type="entry name" value="FERM_B-lobe"/>
    <property type="match status" value="1"/>
</dbReference>
<feature type="region of interest" description="Disordered" evidence="4">
    <location>
        <begin position="995"/>
        <end position="1023"/>
    </location>
</feature>
<evidence type="ECO:0000256" key="2">
    <source>
        <dbReference type="ARBA" id="ARBA00023054"/>
    </source>
</evidence>
<name>A0A6L2PHK5_COPFO</name>
<dbReference type="GO" id="GO:0005576">
    <property type="term" value="C:extracellular region"/>
    <property type="evidence" value="ECO:0007669"/>
    <property type="project" value="InterPro"/>
</dbReference>
<dbReference type="InterPro" id="IPR000299">
    <property type="entry name" value="FERM_domain"/>
</dbReference>
<evidence type="ECO:0000259" key="7">
    <source>
        <dbReference type="PROSITE" id="PS51016"/>
    </source>
</evidence>
<dbReference type="Proteomes" id="UP000502823">
    <property type="component" value="Unassembled WGS sequence"/>
</dbReference>
<evidence type="ECO:0000256" key="1">
    <source>
        <dbReference type="ARBA" id="ARBA00022737"/>
    </source>
</evidence>
<dbReference type="Pfam" id="PF00784">
    <property type="entry name" value="MyTH4"/>
    <property type="match status" value="1"/>
</dbReference>
<dbReference type="InterPro" id="IPR008197">
    <property type="entry name" value="WAP_dom"/>
</dbReference>
<dbReference type="SMART" id="SM00139">
    <property type="entry name" value="MyTH4"/>
    <property type="match status" value="1"/>
</dbReference>
<dbReference type="PROSITE" id="PS51016">
    <property type="entry name" value="MYTH4"/>
    <property type="match status" value="1"/>
</dbReference>
<protein>
    <recommendedName>
        <fullName evidence="11">Plekhh1</fullName>
    </recommendedName>
</protein>
<feature type="region of interest" description="Disordered" evidence="4">
    <location>
        <begin position="1497"/>
        <end position="1522"/>
    </location>
</feature>
<dbReference type="PROSITE" id="PS50057">
    <property type="entry name" value="FERM_3"/>
    <property type="match status" value="1"/>
</dbReference>
<dbReference type="InterPro" id="IPR001849">
    <property type="entry name" value="PH_domain"/>
</dbReference>
<dbReference type="Pfam" id="PF00373">
    <property type="entry name" value="FERM_M"/>
    <property type="match status" value="1"/>
</dbReference>
<feature type="domain" description="MyTH4" evidence="7">
    <location>
        <begin position="879"/>
        <end position="1108"/>
    </location>
</feature>
<evidence type="ECO:0000256" key="4">
    <source>
        <dbReference type="SAM" id="MobiDB-lite"/>
    </source>
</evidence>
<evidence type="ECO:0000313" key="9">
    <source>
        <dbReference type="EMBL" id="GFG32043.1"/>
    </source>
</evidence>
<dbReference type="InterPro" id="IPR019748">
    <property type="entry name" value="FERM_central"/>
</dbReference>
<dbReference type="CDD" id="cd13282">
    <property type="entry name" value="PH1_PLEKHH1_PLEKHH2"/>
    <property type="match status" value="1"/>
</dbReference>
<dbReference type="SUPFAM" id="SSF50729">
    <property type="entry name" value="PH domain-like"/>
    <property type="match status" value="2"/>
</dbReference>
<gene>
    <name evidence="9" type="ORF">Cfor_08546</name>
</gene>
<dbReference type="SUPFAM" id="SSF47031">
    <property type="entry name" value="Second domain of FERM"/>
    <property type="match status" value="1"/>
</dbReference>
<dbReference type="PANTHER" id="PTHR22903">
    <property type="entry name" value="PLEKHH PROTEIN"/>
    <property type="match status" value="1"/>
</dbReference>
<proteinExistence type="predicted"/>
<dbReference type="InterPro" id="IPR011993">
    <property type="entry name" value="PH-like_dom_sf"/>
</dbReference>
<accession>A0A6L2PHK5</accession>
<dbReference type="Gene3D" id="1.25.40.530">
    <property type="entry name" value="MyTH4 domain"/>
    <property type="match status" value="1"/>
</dbReference>
<dbReference type="InParanoid" id="A0A6L2PHK5"/>
<dbReference type="PROSITE" id="PS51390">
    <property type="entry name" value="WAP"/>
    <property type="match status" value="1"/>
</dbReference>
<feature type="compositionally biased region" description="Pro residues" evidence="4">
    <location>
        <begin position="60"/>
        <end position="69"/>
    </location>
</feature>
<evidence type="ECO:0000259" key="8">
    <source>
        <dbReference type="PROSITE" id="PS51390"/>
    </source>
</evidence>
<evidence type="ECO:0000259" key="5">
    <source>
        <dbReference type="PROSITE" id="PS50003"/>
    </source>
</evidence>
<feature type="region of interest" description="Disordered" evidence="4">
    <location>
        <begin position="1452"/>
        <end position="1480"/>
    </location>
</feature>
<dbReference type="FunFam" id="2.30.29.30:FF:000286">
    <property type="entry name" value="PH-protein kinase domain containing protein"/>
    <property type="match status" value="1"/>
</dbReference>
<evidence type="ECO:0000259" key="6">
    <source>
        <dbReference type="PROSITE" id="PS50057"/>
    </source>
</evidence>
<dbReference type="GO" id="GO:0009887">
    <property type="term" value="P:animal organ morphogenesis"/>
    <property type="evidence" value="ECO:0007669"/>
    <property type="project" value="UniProtKB-ARBA"/>
</dbReference>
<feature type="region of interest" description="Disordered" evidence="4">
    <location>
        <begin position="24"/>
        <end position="76"/>
    </location>
</feature>
<dbReference type="InterPro" id="IPR035963">
    <property type="entry name" value="FERM_2"/>
</dbReference>
<evidence type="ECO:0000313" key="10">
    <source>
        <dbReference type="Proteomes" id="UP000502823"/>
    </source>
</evidence>
<dbReference type="Pfam" id="PF21989">
    <property type="entry name" value="RA_2"/>
    <property type="match status" value="1"/>
</dbReference>
<sequence length="1641" mass="180112">MGEDQQQYRGSPARRLSQLFDPLSRMSEFTCSTPPPSSAPASPRLLPRRSRLHLHACSASPPPPPPPRPHAAASSAAAPLTPAAAYLFDLMDVEPSLGLPPQYHHRGEDVSATAGGINWQERCLELQLELHRFRHQAGRVRDMLREKLSELEQRVLEAESRAEEAEDKVRMMEQRLAQADWTPSETSEHVSSLNSTVQEKETVINKLETQVEEQRLLRLQDAKQVEAKAAKIKEWVTNKLRELEEQNQHLREQNQKCNAQLELLRNHLAHSQLVAGGSSSRASLSLDVTTTTTTTTSDDSLALPLHDLLARPQSSATAPTAGNSSLRQYKINLFALYVTWVADTSSSSLTQDLQAAVESLALFPSSSLPCTAVSGGEDETTHDYAEIYTPSHERVPWLGAGNASFGGSISLECAGKPPTPPLHRFPSWESRIYQVAADGLQVVPVGTQTGTADTANNNSLKQPSGTCSAQGYCDISVPVYATVKGRASQIRSMPFTGDSSDDSSDGEGAITAGGEHNNHANITNTRTTNSSSDNTDTSLSTGGSGSSPSKSMKTTSSLSPAKRSSSGSPSKSMKRDTSFESGMSDDYAVPPDALSCCGADTTSIESSMPSLLMRVSSYLDSPNKRVPGESLEKAGHLAKLGGKLKTWRKRWFVLRNGVLTYWKSQNDINRKPQGQIVLDEICRITRADGAATFEISTGKKTYYLTADSIATMEDWIRVLQNVQRRNATKLLLSKEDNKPTLQGWLTKVKNGHAKKCWCVLIGKMFLYFKNPGDANPVGQINMRDARVEEVDHVSDSDSEEREGDGHSTELTIGIFPTHQGPTYLLMPSKQEKDSWMYHLTVVSGGGPNAGTQYEQLVQKLMETDGDPNCVLWRHPHLLHSKESIASPLTTLSSEAIQAEAIKLFKSCQLFISVALDSAGIDYHVVLAQNALQQCLDVPELQAELMCALVKQTSRHTQHKIGVQVNRTITKFKHSRQLLLCATQSLFACDSSSSSGNGGGGSGAGGVQRGSPTSLQATPPPAPPLLDCKTNPPTFVFVQGWQLLALAVSLFVPRNNRLLWYLKLHLHRNADSKSECGKYAAYCQRALERTLQNGGREAKPSRMEVLSILLKNPYHHSLPHAIPVHMLNGAYQVVSFDGSTTIEEFLSTLNQEVGCRDSAQSGFTLFSDDPIERDLEHFIELQAKLCDVISKWETALREKGSGKFENTRVIQLTYKNRLYWRHNAKMETDRERLLLCYQVNQQVIHGRFPLNKELALELAALMAQIDYGEYNSDKGRGSGGASGSPHHLVLQALDKFYPYRYKDGLTPDQLRELQERLQEKWGTLKGRSLLDCVRIYLTCTRKWPHFGATLFQAQLRTPQPWPGVELGTMLWLVVSEDSVTLLELASMQAVAKYPYSAIVTFGGCQDDFMLVVSAEEGAGSQKLLFALSKPKILELTLLIADYMNALGHGLPGTPQMGTLTRNGSHRSLQRSRQPTTGGGTGYSTLSSTVAVHCSTLGSTGQQQQQGPQPDLLKSTPDHQVGASSSGTVEKAMLVFKVTLISLLVVGNSSQLPTAEMQVPCHVWCQLPCIYPWQTPQYYCCDMHVKPGRCPPVRVVCPESYPATGAGSISQYPVVCQSDFQCSGTDKCCFDQCLLCYTCKPAE</sequence>
<feature type="domain" description="FERM" evidence="6">
    <location>
        <begin position="1119"/>
        <end position="1449"/>
    </location>
</feature>
<dbReference type="FunCoup" id="A0A6L2PHK5">
    <property type="interactions" value="38"/>
</dbReference>
<dbReference type="EMBL" id="BLKM01011093">
    <property type="protein sequence ID" value="GFG32043.1"/>
    <property type="molecule type" value="Genomic_DNA"/>
</dbReference>